<dbReference type="InterPro" id="IPR003812">
    <property type="entry name" value="Fido"/>
</dbReference>
<dbReference type="RefSeq" id="WP_103084457.1">
    <property type="nucleotide sequence ID" value="NZ_MNLH01000002.1"/>
</dbReference>
<dbReference type="PANTHER" id="PTHR39560">
    <property type="entry name" value="PROTEIN ADENYLYLTRANSFERASE FIC-RELATED"/>
    <property type="match status" value="1"/>
</dbReference>
<dbReference type="PROSITE" id="PS51459">
    <property type="entry name" value="FIDO"/>
    <property type="match status" value="1"/>
</dbReference>
<dbReference type="OrthoDB" id="9813719at2"/>
<evidence type="ECO:0000256" key="6">
    <source>
        <dbReference type="ARBA" id="ARBA00047939"/>
    </source>
</evidence>
<evidence type="ECO:0000313" key="10">
    <source>
        <dbReference type="Proteomes" id="UP000236146"/>
    </source>
</evidence>
<evidence type="ECO:0000313" key="9">
    <source>
        <dbReference type="EMBL" id="PNS43472.1"/>
    </source>
</evidence>
<dbReference type="SUPFAM" id="SSF140931">
    <property type="entry name" value="Fic-like"/>
    <property type="match status" value="1"/>
</dbReference>
<keyword evidence="2" id="KW-0548">Nucleotidyltransferase</keyword>
<comment type="catalytic activity">
    <reaction evidence="6">
        <text>L-threonyl-[protein] + ATP = 3-O-(5'-adenylyl)-L-threonyl-[protein] + diphosphate</text>
        <dbReference type="Rhea" id="RHEA:54292"/>
        <dbReference type="Rhea" id="RHEA-COMP:11060"/>
        <dbReference type="Rhea" id="RHEA-COMP:13847"/>
        <dbReference type="ChEBI" id="CHEBI:30013"/>
        <dbReference type="ChEBI" id="CHEBI:30616"/>
        <dbReference type="ChEBI" id="CHEBI:33019"/>
        <dbReference type="ChEBI" id="CHEBI:138113"/>
        <dbReference type="EC" id="2.7.7.108"/>
    </reaction>
</comment>
<dbReference type="InterPro" id="IPR036597">
    <property type="entry name" value="Fido-like_dom_sf"/>
</dbReference>
<dbReference type="Gene3D" id="1.10.3290.10">
    <property type="entry name" value="Fido-like domain"/>
    <property type="match status" value="1"/>
</dbReference>
<dbReference type="Proteomes" id="UP000236146">
    <property type="component" value="Unassembled WGS sequence"/>
</dbReference>
<dbReference type="AlphaFoldDB" id="A0A2K1SVD3"/>
<organism evidence="9 10">
    <name type="scientific">Gardnerella vaginalis</name>
    <dbReference type="NCBI Taxonomy" id="2702"/>
    <lineage>
        <taxon>Bacteria</taxon>
        <taxon>Bacillati</taxon>
        <taxon>Actinomycetota</taxon>
        <taxon>Actinomycetes</taxon>
        <taxon>Bifidobacteriales</taxon>
        <taxon>Bifidobacteriaceae</taxon>
        <taxon>Gardnerella</taxon>
    </lineage>
</organism>
<evidence type="ECO:0000259" key="8">
    <source>
        <dbReference type="PROSITE" id="PS51459"/>
    </source>
</evidence>
<dbReference type="PANTHER" id="PTHR39560:SF1">
    <property type="entry name" value="PROTEIN ADENYLYLTRANSFERASE FIC-RELATED"/>
    <property type="match status" value="1"/>
</dbReference>
<feature type="domain" description="Fido" evidence="8">
    <location>
        <begin position="53"/>
        <end position="195"/>
    </location>
</feature>
<gene>
    <name evidence="9" type="ORF">BFS05_02545</name>
</gene>
<protein>
    <recommendedName>
        <fullName evidence="5">protein adenylyltransferase</fullName>
        <ecNumber evidence="5">2.7.7.108</ecNumber>
    </recommendedName>
</protein>
<evidence type="ECO:0000256" key="3">
    <source>
        <dbReference type="ARBA" id="ARBA00022741"/>
    </source>
</evidence>
<dbReference type="Pfam" id="PF02661">
    <property type="entry name" value="Fic"/>
    <property type="match status" value="1"/>
</dbReference>
<evidence type="ECO:0000256" key="4">
    <source>
        <dbReference type="ARBA" id="ARBA00022840"/>
    </source>
</evidence>
<dbReference type="GO" id="GO:0005524">
    <property type="term" value="F:ATP binding"/>
    <property type="evidence" value="ECO:0007669"/>
    <property type="project" value="UniProtKB-KW"/>
</dbReference>
<dbReference type="EC" id="2.7.7.108" evidence="5"/>
<evidence type="ECO:0000256" key="1">
    <source>
        <dbReference type="ARBA" id="ARBA00022679"/>
    </source>
</evidence>
<evidence type="ECO:0000256" key="7">
    <source>
        <dbReference type="ARBA" id="ARBA00048696"/>
    </source>
</evidence>
<sequence length="240" mass="28118">MVDEVFDPYLIPHTRVLKNKLNLQTQENLDFFENDLVSVRSYKLYENLPHAEGTVKQLQWIHHYLFQDVYDWAGQIRTIDMTKGGGEPFHPLEYMGVGIRYCEQTLKNDNLLQGLSIDEFISKLSVNYNNFNVLHPFREGNGRTQRVFWDIVARDAGYHFDWGLITQRVNDEASIQAKDTNDTKLLEDMFRIITKPLQVELLAQQQFAHLVEEEYEYAPNVASVLQDKDYAAYKTRYGID</sequence>
<evidence type="ECO:0000256" key="5">
    <source>
        <dbReference type="ARBA" id="ARBA00034531"/>
    </source>
</evidence>
<keyword evidence="1" id="KW-0808">Transferase</keyword>
<proteinExistence type="predicted"/>
<accession>A0A2K1SVD3</accession>
<keyword evidence="3" id="KW-0547">Nucleotide-binding</keyword>
<reference evidence="9 10" key="1">
    <citation type="submission" date="2016-10" db="EMBL/GenBank/DDBJ databases">
        <authorList>
            <person name="Varghese N."/>
        </authorList>
    </citation>
    <scope>NUCLEOTIDE SEQUENCE [LARGE SCALE GENOMIC DNA]</scope>
    <source>
        <strain evidence="9 10">KA00225</strain>
    </source>
</reference>
<keyword evidence="4" id="KW-0067">ATP-binding</keyword>
<dbReference type="GO" id="GO:0051302">
    <property type="term" value="P:regulation of cell division"/>
    <property type="evidence" value="ECO:0007669"/>
    <property type="project" value="TreeGrafter"/>
</dbReference>
<name>A0A2K1SVD3_GARVA</name>
<dbReference type="EMBL" id="MNLH01000002">
    <property type="protein sequence ID" value="PNS43472.1"/>
    <property type="molecule type" value="Genomic_DNA"/>
</dbReference>
<evidence type="ECO:0000256" key="2">
    <source>
        <dbReference type="ARBA" id="ARBA00022695"/>
    </source>
</evidence>
<dbReference type="GO" id="GO:0070733">
    <property type="term" value="F:AMPylase activity"/>
    <property type="evidence" value="ECO:0007669"/>
    <property type="project" value="UniProtKB-EC"/>
</dbReference>
<comment type="caution">
    <text evidence="9">The sequence shown here is derived from an EMBL/GenBank/DDBJ whole genome shotgun (WGS) entry which is preliminary data.</text>
</comment>
<comment type="catalytic activity">
    <reaction evidence="7">
        <text>L-tyrosyl-[protein] + ATP = O-(5'-adenylyl)-L-tyrosyl-[protein] + diphosphate</text>
        <dbReference type="Rhea" id="RHEA:54288"/>
        <dbReference type="Rhea" id="RHEA-COMP:10136"/>
        <dbReference type="Rhea" id="RHEA-COMP:13846"/>
        <dbReference type="ChEBI" id="CHEBI:30616"/>
        <dbReference type="ChEBI" id="CHEBI:33019"/>
        <dbReference type="ChEBI" id="CHEBI:46858"/>
        <dbReference type="ChEBI" id="CHEBI:83624"/>
        <dbReference type="EC" id="2.7.7.108"/>
    </reaction>
</comment>